<evidence type="ECO:0000313" key="1">
    <source>
        <dbReference type="Proteomes" id="UP001652628"/>
    </source>
</evidence>
<proteinExistence type="predicted"/>
<protein>
    <submittedName>
        <fullName evidence="2">Uncharacterized protein</fullName>
    </submittedName>
</protein>
<reference evidence="2" key="1">
    <citation type="submission" date="2025-08" db="UniProtKB">
        <authorList>
            <consortium name="RefSeq"/>
        </authorList>
    </citation>
    <scope>IDENTIFICATION</scope>
</reference>
<organism evidence="1 2">
    <name type="scientific">Drosophila suzukii</name>
    <name type="common">Spotted-wing drosophila fruit fly</name>
    <dbReference type="NCBI Taxonomy" id="28584"/>
    <lineage>
        <taxon>Eukaryota</taxon>
        <taxon>Metazoa</taxon>
        <taxon>Ecdysozoa</taxon>
        <taxon>Arthropoda</taxon>
        <taxon>Hexapoda</taxon>
        <taxon>Insecta</taxon>
        <taxon>Pterygota</taxon>
        <taxon>Neoptera</taxon>
        <taxon>Endopterygota</taxon>
        <taxon>Diptera</taxon>
        <taxon>Brachycera</taxon>
        <taxon>Muscomorpha</taxon>
        <taxon>Ephydroidea</taxon>
        <taxon>Drosophilidae</taxon>
        <taxon>Drosophila</taxon>
        <taxon>Sophophora</taxon>
    </lineage>
</organism>
<dbReference type="Proteomes" id="UP001652628">
    <property type="component" value="Chromosome 2R"/>
</dbReference>
<accession>A0AB39ZA34</accession>
<sequence>MSGETDILGVSLSYSELQAIDQEDIILLIDVDSAVNICKESVANESANTVDVLTLWFSKLLRAYVDESVCCIRAVKEMCQWFQMESDTGTEIHSAHIKLFEEALSFITLSRDHLLKAGERLVHIFTYLMLSIIAFFLGGSDRSDHQLLVDLQYAVLSLLKQNTTGSSKVHPRLTPLMQKIMEIADFERKQLKDLELPVRTSETITYMCLHYMSHVNLKDEQIPEWLKETVSHLCEMILSYLEGLYENGTLTVPAKKLEEFMEVMRTYFIMLLQIFNNDINQIDDDMAACVMDVIMSEQTTPSYYSDKDIQRHISMYVRPHVMELFDLVYSFQKCQEYLISGILCTPEWDYFDVCMDFITTVSTNNADVLPSTCQTLNQIFEYLFKDATNFVNAEHYERVMNAFGSLLYLVPNRELHSYFCAGVFQKDVITSQVCADILMLCFRLKEVNKCWTDNDIELAVAFWSKCNNSYAMFSQNPSQWHVQRFLRYFHYLGKRGLPALSTRNFRHLSAVTKPDAQVGMKLLNILEHISSSAPTQVEVYYEMAALLELLVQQSQTDCSQWFQRTSEMAKEVMSIGNSSTFTSAYFKLLSRGNKKTQLLILRGLNATNGCTNWHRQKFLDSCKASDEAQLRVFSARHVVGVDVQPLFEALRLKPGALEESLDISYDISKSSYTLHSEHHCPSSSFKRKRSEIPLKEILREIYEGSLQLGHCSEAFDETDRDLLKKVMANLSRIDPGT</sequence>
<dbReference type="AlphaFoldDB" id="A0AB39ZA34"/>
<dbReference type="RefSeq" id="XP_016930693.2">
    <property type="nucleotide sequence ID" value="XM_017075204.4"/>
</dbReference>
<gene>
    <name evidence="2" type="primary">LOC108010312</name>
</gene>
<name>A0AB39ZA34_DROSZ</name>
<evidence type="ECO:0000313" key="2">
    <source>
        <dbReference type="RefSeq" id="XP_016930693.2"/>
    </source>
</evidence>
<dbReference type="GeneID" id="108010312"/>
<keyword evidence="1" id="KW-1185">Reference proteome</keyword>